<evidence type="ECO:0000313" key="2">
    <source>
        <dbReference type="EMBL" id="THV28629.1"/>
    </source>
</evidence>
<feature type="transmembrane region" description="Helical" evidence="1">
    <location>
        <begin position="21"/>
        <end position="46"/>
    </location>
</feature>
<dbReference type="EMBL" id="STGX01000007">
    <property type="protein sequence ID" value="THV28629.1"/>
    <property type="molecule type" value="Genomic_DNA"/>
</dbReference>
<dbReference type="InterPro" id="IPR021903">
    <property type="entry name" value="DUF3515"/>
</dbReference>
<dbReference type="AlphaFoldDB" id="A0A4S8PJL6"/>
<keyword evidence="3" id="KW-1185">Reference proteome</keyword>
<evidence type="ECO:0000313" key="3">
    <source>
        <dbReference type="Proteomes" id="UP000305792"/>
    </source>
</evidence>
<name>A0A4S8PJL6_9ACTN</name>
<keyword evidence="1" id="KW-0812">Transmembrane</keyword>
<keyword evidence="1" id="KW-1133">Transmembrane helix</keyword>
<evidence type="ECO:0000256" key="1">
    <source>
        <dbReference type="SAM" id="Phobius"/>
    </source>
</evidence>
<keyword evidence="1" id="KW-0472">Membrane</keyword>
<dbReference type="Pfam" id="PF12028">
    <property type="entry name" value="DUF3515"/>
    <property type="match status" value="1"/>
</dbReference>
<gene>
    <name evidence="2" type="ORF">E9998_10930</name>
</gene>
<reference evidence="2 3" key="1">
    <citation type="journal article" date="2018" name="Int. J. Syst. Evol. Microbiol.">
        <title>Glycomyces paridis sp. nov., isolated from the medicinal plant Paris polyphylla.</title>
        <authorList>
            <person name="Fang X.M."/>
            <person name="Bai J.L."/>
            <person name="Su J."/>
            <person name="Zhao L.L."/>
            <person name="Liu H.Y."/>
            <person name="Ma B.P."/>
            <person name="Zhang Y.Q."/>
            <person name="Yu L.Y."/>
        </authorList>
    </citation>
    <scope>NUCLEOTIDE SEQUENCE [LARGE SCALE GENOMIC DNA]</scope>
    <source>
        <strain evidence="2 3">CPCC 204357</strain>
    </source>
</reference>
<comment type="caution">
    <text evidence="2">The sequence shown here is derived from an EMBL/GenBank/DDBJ whole genome shotgun (WGS) entry which is preliminary data.</text>
</comment>
<accession>A0A4S8PJL6</accession>
<protein>
    <submittedName>
        <fullName evidence="2">DUF3515 family protein</fullName>
    </submittedName>
</protein>
<proteinExistence type="predicted"/>
<sequence>MFDSQVLRGAVLVVSKGKSRLPAVVATAVAVPVAVVAGVLVFNAIAPAAESDVLVQEDLSPVTVAVPELSEEDAVVCLALTATAPHEAGGLEARPVEGGAGAAEAVMAYGDPATVATCGAEPVAVEDTAAVFKLNGVCWYSDEAGLDWVTLDRAVPVSVSVPEEVDQPVDVLNDLSTVIADKIETAEDAPTGCE</sequence>
<organism evidence="2 3">
    <name type="scientific">Glycomyces paridis</name>
    <dbReference type="NCBI Taxonomy" id="2126555"/>
    <lineage>
        <taxon>Bacteria</taxon>
        <taxon>Bacillati</taxon>
        <taxon>Actinomycetota</taxon>
        <taxon>Actinomycetes</taxon>
        <taxon>Glycomycetales</taxon>
        <taxon>Glycomycetaceae</taxon>
        <taxon>Glycomyces</taxon>
    </lineage>
</organism>
<dbReference type="Proteomes" id="UP000305792">
    <property type="component" value="Unassembled WGS sequence"/>
</dbReference>